<sequence length="296" mass="33766">MAEEPLLSAIEYGGGFPILFVHGWTMRGQAEAYDFEPIFEGNKDFRRIYVDLPGMGSTPANGIQDLDDIFERLTQFIDERFSTSSNFALAGSSCGGYLARALAQKYNDRVDGLLLRVPLMEPDDRLRDRDPFESLVQNKNFMASLPAEHKAVLGDHVLIQTPTYHQALRNKYKDVYLPATEAADNKVLEPIRADPRRYSLSSPNFDPARERLLAPTLILVGRQDEDVGYRDSLRLTERYPRSTHVVLDRGVHALPVDERNLFDALVRDWIYRIKEWRSSRDAQNTTVSGRRSSRTT</sequence>
<dbReference type="AlphaFoldDB" id="A0AAN6DY32"/>
<dbReference type="Gene3D" id="3.40.50.1820">
    <property type="entry name" value="alpha/beta hydrolase"/>
    <property type="match status" value="1"/>
</dbReference>
<evidence type="ECO:0000259" key="1">
    <source>
        <dbReference type="Pfam" id="PF12697"/>
    </source>
</evidence>
<protein>
    <submittedName>
        <fullName evidence="2">Alpha/beta fold family hydrolase</fullName>
    </submittedName>
</protein>
<gene>
    <name evidence="2" type="ORF">EDD36DRAFT_438214</name>
</gene>
<proteinExistence type="predicted"/>
<keyword evidence="2" id="KW-0378">Hydrolase</keyword>
<dbReference type="PANTHER" id="PTHR43798:SF6">
    <property type="entry name" value="HYDROLASE, PUTATIVE (AFU_ORTHOLOGUE AFUA_4G13070)-RELATED"/>
    <property type="match status" value="1"/>
</dbReference>
<dbReference type="InterPro" id="IPR029058">
    <property type="entry name" value="AB_hydrolase_fold"/>
</dbReference>
<dbReference type="InterPro" id="IPR000073">
    <property type="entry name" value="AB_hydrolase_1"/>
</dbReference>
<evidence type="ECO:0000313" key="3">
    <source>
        <dbReference type="Proteomes" id="UP001203852"/>
    </source>
</evidence>
<dbReference type="Pfam" id="PF12697">
    <property type="entry name" value="Abhydrolase_6"/>
    <property type="match status" value="1"/>
</dbReference>
<dbReference type="EMBL" id="MU404354">
    <property type="protein sequence ID" value="KAI1612995.1"/>
    <property type="molecule type" value="Genomic_DNA"/>
</dbReference>
<dbReference type="GO" id="GO:0016787">
    <property type="term" value="F:hydrolase activity"/>
    <property type="evidence" value="ECO:0007669"/>
    <property type="project" value="UniProtKB-KW"/>
</dbReference>
<name>A0AAN6DY32_9EURO</name>
<comment type="caution">
    <text evidence="2">The sequence shown here is derived from an EMBL/GenBank/DDBJ whole genome shotgun (WGS) entry which is preliminary data.</text>
</comment>
<reference evidence="2" key="1">
    <citation type="journal article" date="2022" name="bioRxiv">
        <title>Deciphering the potential niche of two novel black yeast fungi from a biological soil crust based on their genomes, phenotypes, and melanin regulation.</title>
        <authorList>
            <consortium name="DOE Joint Genome Institute"/>
            <person name="Carr E.C."/>
            <person name="Barton Q."/>
            <person name="Grambo S."/>
            <person name="Sullivan M."/>
            <person name="Renfro C.M."/>
            <person name="Kuo A."/>
            <person name="Pangilinan J."/>
            <person name="Lipzen A."/>
            <person name="Keymanesh K."/>
            <person name="Savage E."/>
            <person name="Barry K."/>
            <person name="Grigoriev I.V."/>
            <person name="Riekhof W.R."/>
            <person name="Harris S.S."/>
        </authorList>
    </citation>
    <scope>NUCLEOTIDE SEQUENCE</scope>
    <source>
        <strain evidence="2">JF 03-4F</strain>
    </source>
</reference>
<accession>A0AAN6DY32</accession>
<feature type="domain" description="AB hydrolase-1" evidence="1">
    <location>
        <begin position="18"/>
        <end position="257"/>
    </location>
</feature>
<keyword evidence="3" id="KW-1185">Reference proteome</keyword>
<dbReference type="PANTHER" id="PTHR43798">
    <property type="entry name" value="MONOACYLGLYCEROL LIPASE"/>
    <property type="match status" value="1"/>
</dbReference>
<dbReference type="SUPFAM" id="SSF53474">
    <property type="entry name" value="alpha/beta-Hydrolases"/>
    <property type="match status" value="1"/>
</dbReference>
<organism evidence="2 3">
    <name type="scientific">Exophiala viscosa</name>
    <dbReference type="NCBI Taxonomy" id="2486360"/>
    <lineage>
        <taxon>Eukaryota</taxon>
        <taxon>Fungi</taxon>
        <taxon>Dikarya</taxon>
        <taxon>Ascomycota</taxon>
        <taxon>Pezizomycotina</taxon>
        <taxon>Eurotiomycetes</taxon>
        <taxon>Chaetothyriomycetidae</taxon>
        <taxon>Chaetothyriales</taxon>
        <taxon>Herpotrichiellaceae</taxon>
        <taxon>Exophiala</taxon>
    </lineage>
</organism>
<dbReference type="Proteomes" id="UP001203852">
    <property type="component" value="Unassembled WGS sequence"/>
</dbReference>
<dbReference type="PRINTS" id="PR00111">
    <property type="entry name" value="ABHYDROLASE"/>
</dbReference>
<dbReference type="InterPro" id="IPR050266">
    <property type="entry name" value="AB_hydrolase_sf"/>
</dbReference>
<evidence type="ECO:0000313" key="2">
    <source>
        <dbReference type="EMBL" id="KAI1612995.1"/>
    </source>
</evidence>